<evidence type="ECO:0000256" key="2">
    <source>
        <dbReference type="ARBA" id="ARBA00022737"/>
    </source>
</evidence>
<feature type="coiled-coil region" evidence="7">
    <location>
        <begin position="372"/>
        <end position="413"/>
    </location>
</feature>
<dbReference type="AlphaFoldDB" id="A0A6P7SN00"/>
<dbReference type="Pfam" id="PF00536">
    <property type="entry name" value="SAM_1"/>
    <property type="match status" value="1"/>
</dbReference>
<keyword evidence="2" id="KW-0677">Repeat</keyword>
<keyword evidence="3 6" id="KW-0863">Zinc-finger</keyword>
<evidence type="ECO:0000256" key="6">
    <source>
        <dbReference type="PROSITE-ProRule" id="PRU00175"/>
    </source>
</evidence>
<dbReference type="GO" id="GO:0008270">
    <property type="term" value="F:zinc ion binding"/>
    <property type="evidence" value="ECO:0007669"/>
    <property type="project" value="UniProtKB-KW"/>
</dbReference>
<dbReference type="Proteomes" id="UP000515154">
    <property type="component" value="Linkage group LG8"/>
</dbReference>
<dbReference type="Gene3D" id="1.10.150.50">
    <property type="entry name" value="Transcription Factor, Ets-1"/>
    <property type="match status" value="1"/>
</dbReference>
<keyword evidence="7" id="KW-0175">Coiled coil</keyword>
<keyword evidence="1" id="KW-0433">Leucine-rich repeat</keyword>
<dbReference type="PANTHER" id="PTHR48051:SF47">
    <property type="entry name" value="LEUCINE RICH REPEAT AND STERILE ALPHA MOTIF CONTAINING 1"/>
    <property type="match status" value="1"/>
</dbReference>
<evidence type="ECO:0000256" key="1">
    <source>
        <dbReference type="ARBA" id="ARBA00022614"/>
    </source>
</evidence>
<dbReference type="SMART" id="SM00369">
    <property type="entry name" value="LRR_TYP"/>
    <property type="match status" value="4"/>
</dbReference>
<reference evidence="12 13" key="1">
    <citation type="submission" date="2025-08" db="UniProtKB">
        <authorList>
            <consortium name="RefSeq"/>
        </authorList>
    </citation>
    <scope>IDENTIFICATION</scope>
</reference>
<dbReference type="InterPro" id="IPR001611">
    <property type="entry name" value="Leu-rich_rpt"/>
</dbReference>
<dbReference type="KEGG" id="osn:115214766"/>
<dbReference type="SUPFAM" id="SSF52058">
    <property type="entry name" value="L domain-like"/>
    <property type="match status" value="1"/>
</dbReference>
<dbReference type="InterPro" id="IPR013083">
    <property type="entry name" value="Znf_RING/FYVE/PHD"/>
</dbReference>
<dbReference type="PROSITE" id="PS51450">
    <property type="entry name" value="LRR"/>
    <property type="match status" value="3"/>
</dbReference>
<proteinExistence type="predicted"/>
<dbReference type="InterPro" id="IPR001660">
    <property type="entry name" value="SAM"/>
</dbReference>
<dbReference type="RefSeq" id="XP_036361103.1">
    <property type="nucleotide sequence ID" value="XM_036505210.1"/>
</dbReference>
<dbReference type="CDD" id="cd16515">
    <property type="entry name" value="RING-HC_LRSAM1"/>
    <property type="match status" value="1"/>
</dbReference>
<dbReference type="InterPro" id="IPR003591">
    <property type="entry name" value="Leu-rich_rpt_typical-subtyp"/>
</dbReference>
<dbReference type="Gene3D" id="3.30.40.10">
    <property type="entry name" value="Zinc/RING finger domain, C3HC4 (zinc finger)"/>
    <property type="match status" value="1"/>
</dbReference>
<dbReference type="Pfam" id="PF13920">
    <property type="entry name" value="zf-C3HC4_3"/>
    <property type="match status" value="1"/>
</dbReference>
<dbReference type="RefSeq" id="XP_036361101.1">
    <property type="nucleotide sequence ID" value="XM_036505208.1"/>
</dbReference>
<evidence type="ECO:0000256" key="3">
    <source>
        <dbReference type="ARBA" id="ARBA00022771"/>
    </source>
</evidence>
<evidence type="ECO:0000259" key="10">
    <source>
        <dbReference type="PROSITE" id="PS50105"/>
    </source>
</evidence>
<organism evidence="11 12">
    <name type="scientific">Octopus sinensis</name>
    <name type="common">East Asian common octopus</name>
    <dbReference type="NCBI Taxonomy" id="2607531"/>
    <lineage>
        <taxon>Eukaryota</taxon>
        <taxon>Metazoa</taxon>
        <taxon>Spiralia</taxon>
        <taxon>Lophotrochozoa</taxon>
        <taxon>Mollusca</taxon>
        <taxon>Cephalopoda</taxon>
        <taxon>Coleoidea</taxon>
        <taxon>Octopodiformes</taxon>
        <taxon>Octopoda</taxon>
        <taxon>Incirrata</taxon>
        <taxon>Octopodidae</taxon>
        <taxon>Octopus</taxon>
    </lineage>
</organism>
<dbReference type="RefSeq" id="XP_036361106.1">
    <property type="nucleotide sequence ID" value="XM_036505213.1"/>
</dbReference>
<gene>
    <name evidence="12 13 14 15 16 17" type="primary">LOC115214766</name>
</gene>
<dbReference type="SUPFAM" id="SSF57850">
    <property type="entry name" value="RING/U-box"/>
    <property type="match status" value="1"/>
</dbReference>
<dbReference type="RefSeq" id="XP_036361104.1">
    <property type="nucleotide sequence ID" value="XM_036505211.1"/>
</dbReference>
<dbReference type="SMART" id="SM00364">
    <property type="entry name" value="LRR_BAC"/>
    <property type="match status" value="4"/>
</dbReference>
<evidence type="ECO:0000313" key="16">
    <source>
        <dbReference type="RefSeq" id="XP_036361105.1"/>
    </source>
</evidence>
<name>A0A6P7SN00_9MOLL</name>
<dbReference type="FunFam" id="3.80.10.10:FF:000307">
    <property type="entry name" value="Leucine-rich repeats and death domain-containing 1"/>
    <property type="match status" value="1"/>
</dbReference>
<feature type="domain" description="SAM" evidence="10">
    <location>
        <begin position="610"/>
        <end position="675"/>
    </location>
</feature>
<dbReference type="InterPro" id="IPR013761">
    <property type="entry name" value="SAM/pointed_sf"/>
</dbReference>
<keyword evidence="11" id="KW-1185">Reference proteome</keyword>
<feature type="coiled-coil region" evidence="7">
    <location>
        <begin position="521"/>
        <end position="587"/>
    </location>
</feature>
<protein>
    <recommendedName>
        <fullName evidence="5">Leucine-rich repeat and death domain-containing protein 1</fullName>
    </recommendedName>
</protein>
<evidence type="ECO:0000256" key="8">
    <source>
        <dbReference type="SAM" id="MobiDB-lite"/>
    </source>
</evidence>
<dbReference type="Pfam" id="PF00560">
    <property type="entry name" value="LRR_1"/>
    <property type="match status" value="1"/>
</dbReference>
<dbReference type="SUPFAM" id="SSF47769">
    <property type="entry name" value="SAM/Pointed domain"/>
    <property type="match status" value="1"/>
</dbReference>
<dbReference type="Gene3D" id="3.80.10.10">
    <property type="entry name" value="Ribonuclease Inhibitor"/>
    <property type="match status" value="1"/>
</dbReference>
<dbReference type="PANTHER" id="PTHR48051">
    <property type="match status" value="1"/>
</dbReference>
<dbReference type="PROSITE" id="PS50089">
    <property type="entry name" value="ZF_RING_2"/>
    <property type="match status" value="1"/>
</dbReference>
<keyword evidence="3 6" id="KW-0479">Metal-binding</keyword>
<feature type="domain" description="RING-type" evidence="9">
    <location>
        <begin position="726"/>
        <end position="761"/>
    </location>
</feature>
<evidence type="ECO:0000313" key="14">
    <source>
        <dbReference type="RefSeq" id="XP_036361103.1"/>
    </source>
</evidence>
<dbReference type="PROSITE" id="PS50105">
    <property type="entry name" value="SAM_DOMAIN"/>
    <property type="match status" value="1"/>
</dbReference>
<evidence type="ECO:0000313" key="12">
    <source>
        <dbReference type="RefSeq" id="XP_029639654.2"/>
    </source>
</evidence>
<dbReference type="GO" id="GO:0005737">
    <property type="term" value="C:cytoplasm"/>
    <property type="evidence" value="ECO:0007669"/>
    <property type="project" value="TreeGrafter"/>
</dbReference>
<dbReference type="Pfam" id="PF13855">
    <property type="entry name" value="LRR_8"/>
    <property type="match status" value="1"/>
</dbReference>
<dbReference type="RefSeq" id="XP_036361105.1">
    <property type="nucleotide sequence ID" value="XM_036505212.1"/>
</dbReference>
<dbReference type="InterPro" id="IPR032675">
    <property type="entry name" value="LRR_dom_sf"/>
</dbReference>
<evidence type="ECO:0000313" key="15">
    <source>
        <dbReference type="RefSeq" id="XP_036361104.1"/>
    </source>
</evidence>
<dbReference type="InterPro" id="IPR001841">
    <property type="entry name" value="Znf_RING"/>
</dbReference>
<evidence type="ECO:0000259" key="9">
    <source>
        <dbReference type="PROSITE" id="PS50089"/>
    </source>
</evidence>
<dbReference type="RefSeq" id="XP_029639654.2">
    <property type="nucleotide sequence ID" value="XM_029783794.2"/>
</dbReference>
<dbReference type="SMART" id="SM00454">
    <property type="entry name" value="SAM"/>
    <property type="match status" value="1"/>
</dbReference>
<evidence type="ECO:0000256" key="5">
    <source>
        <dbReference type="ARBA" id="ARBA00068118"/>
    </source>
</evidence>
<evidence type="ECO:0000313" key="11">
    <source>
        <dbReference type="Proteomes" id="UP000515154"/>
    </source>
</evidence>
<sequence length="774" mass="88939">MGQRRSKCAPDRLQNSSSDSDLDTDTGASSSSRKQSKSSLPSPTDKKMSFFRKQSDEAKRRFEYQMHLAEDNPEPIFDISNSQISEIPSNVFSLCKVLNKEILLLHDNWLTSLKAGDCGMSDLVKIRVLDAHNNSIKHLPENIDQVRSLQVLNLEGNKLKKIPESIGNLKFLQSLNLKGNKLKEIPTSLCNLSSLRTLDLSNNQLTNLPTELWKLRALENLLVDAANMVHPPAEVCSQGTEAIMKFLCSESGEEYIPPSQFLLQVLDSSEKKHQMSSTFSDHSVKLLQEDALMMQDIEKYANLQEKKRQERMAFNRQYEEDEKKYAKMAASALKEKDHLVSTIAQEQIKLNEDLAELSNKKELDRQNLVTCLEDIEERTNRLLNNLMQMNEKARKQEELMEAIEKEKDEQDQYYIVRYEEIANLRRKEVLNRMEEILNSSAFLETCRRKHDADKKHAARNALEKEMNSTVLNDILQSKSAEQDEMFKVLTQQEELQKAAFEALLMQKDSRHSRVSSQISLIEKELAQLTAIEIERKELRIDMEKNILADKRIALTGMLMQLIAERDKREEQLKMRLIEMEEQRLQDQTDYWLVQYQRLMDRKPQALIDQEWLLEIPVLKILEQAGAQDYIPLFSRHRITSETLCNMTEDDLKQMGVHELGVRRAIMVRLQEHQSTKKVDMLPPDVCTGEAVRPLPSAPAIEPSSSVENPTSSTQPIVTARGLYSECSICLDRTTNIIFLNCGHVCCCTECAVDLEVCPLCRSHILQKIQVQQQS</sequence>
<feature type="region of interest" description="Disordered" evidence="8">
    <location>
        <begin position="1"/>
        <end position="50"/>
    </location>
</feature>
<dbReference type="SMART" id="SM00184">
    <property type="entry name" value="RING"/>
    <property type="match status" value="1"/>
</dbReference>
<evidence type="ECO:0000256" key="4">
    <source>
        <dbReference type="ARBA" id="ARBA00022833"/>
    </source>
</evidence>
<keyword evidence="4" id="KW-0862">Zinc</keyword>
<dbReference type="InterPro" id="IPR050216">
    <property type="entry name" value="LRR_domain-containing"/>
</dbReference>
<evidence type="ECO:0000256" key="7">
    <source>
        <dbReference type="SAM" id="Coils"/>
    </source>
</evidence>
<evidence type="ECO:0000313" key="17">
    <source>
        <dbReference type="RefSeq" id="XP_036361106.1"/>
    </source>
</evidence>
<accession>A0A6P7SN00</accession>
<evidence type="ECO:0000313" key="13">
    <source>
        <dbReference type="RefSeq" id="XP_036361101.1"/>
    </source>
</evidence>
<feature type="compositionally biased region" description="Low complexity" evidence="8">
    <location>
        <begin position="25"/>
        <end position="43"/>
    </location>
</feature>